<dbReference type="Proteomes" id="UP001652564">
    <property type="component" value="Unassembled WGS sequence"/>
</dbReference>
<dbReference type="RefSeq" id="WP_263738250.1">
    <property type="nucleotide sequence ID" value="NZ_JAOWKZ010000001.1"/>
</dbReference>
<dbReference type="Gene3D" id="3.10.450.160">
    <property type="entry name" value="inner membrane protein cigr"/>
    <property type="match status" value="1"/>
</dbReference>
<dbReference type="EMBL" id="JAOWKZ010000001">
    <property type="protein sequence ID" value="MCV2871058.1"/>
    <property type="molecule type" value="Genomic_DNA"/>
</dbReference>
<evidence type="ECO:0000313" key="3">
    <source>
        <dbReference type="Proteomes" id="UP001652564"/>
    </source>
</evidence>
<proteinExistence type="predicted"/>
<keyword evidence="3" id="KW-1185">Reference proteome</keyword>
<protein>
    <submittedName>
        <fullName evidence="2">Excinuclease ABC subunit A</fullName>
    </submittedName>
</protein>
<evidence type="ECO:0000256" key="1">
    <source>
        <dbReference type="SAM" id="SignalP"/>
    </source>
</evidence>
<feature type="chain" id="PRO_5046035424" evidence="1">
    <location>
        <begin position="22"/>
        <end position="110"/>
    </location>
</feature>
<comment type="caution">
    <text evidence="2">The sequence shown here is derived from an EMBL/GenBank/DDBJ whole genome shotgun (WGS) entry which is preliminary data.</text>
</comment>
<reference evidence="2 3" key="1">
    <citation type="submission" date="2022-10" db="EMBL/GenBank/DDBJ databases">
        <title>Defluviimonas sp. nov., isolated from ocean surface sediments.</title>
        <authorList>
            <person name="He W."/>
            <person name="Wang L."/>
            <person name="Zhang D.-F."/>
        </authorList>
    </citation>
    <scope>NUCLEOTIDE SEQUENCE [LARGE SCALE GENOMIC DNA]</scope>
    <source>
        <strain evidence="2 3">WL0050</strain>
    </source>
</reference>
<accession>A0ABT2ZIV6</accession>
<gene>
    <name evidence="2" type="ORF">OEZ71_01985</name>
</gene>
<organism evidence="2 3">
    <name type="scientific">Albidovulum litorale</name>
    <dbReference type="NCBI Taxonomy" id="2984134"/>
    <lineage>
        <taxon>Bacteria</taxon>
        <taxon>Pseudomonadati</taxon>
        <taxon>Pseudomonadota</taxon>
        <taxon>Alphaproteobacteria</taxon>
        <taxon>Rhodobacterales</taxon>
        <taxon>Paracoccaceae</taxon>
        <taxon>Albidovulum</taxon>
    </lineage>
</organism>
<keyword evidence="1" id="KW-0732">Signal</keyword>
<evidence type="ECO:0000313" key="2">
    <source>
        <dbReference type="EMBL" id="MCV2871058.1"/>
    </source>
</evidence>
<sequence length="110" mass="12144">MKSVLVFAALSLGALALPAHAGNGHCPPGLAKKSPACIPPGQAKKLYGGPRIGDRVSDYDYHLIRYPDRYDLPPLRRGERYYVIDGQILRVNQETREILDFIRATAALLD</sequence>
<feature type="signal peptide" evidence="1">
    <location>
        <begin position="1"/>
        <end position="21"/>
    </location>
</feature>
<name>A0ABT2ZIV6_9RHOB</name>